<proteinExistence type="predicted"/>
<dbReference type="EMBL" id="LR796220">
    <property type="protein sequence ID" value="CAB4128675.1"/>
    <property type="molecule type" value="Genomic_DNA"/>
</dbReference>
<name>A0A6J5L4G1_9CAUD</name>
<reference evidence="1" key="1">
    <citation type="submission" date="2020-04" db="EMBL/GenBank/DDBJ databases">
        <authorList>
            <person name="Chiriac C."/>
            <person name="Salcher M."/>
            <person name="Ghai R."/>
            <person name="Kavagutti S V."/>
        </authorList>
    </citation>
    <scope>NUCLEOTIDE SEQUENCE</scope>
</reference>
<sequence>MAQIPKKAFSERDAAIAADYKQSLLAKSYVELTDADKQIANIQAQIVLTTEARKNWALAEIDTANSDPTGKDPAVYTLVKNYEAAYNVDKIRLETLSTTLKSVMSSRQSTIVNQELSASLAAAAAATEVEKNTQGNQGTTTKPIGDLLYNASAVREAYFSNTKSFQTSIDGRNRLSGVMKSSNQPQAIGVAQTDLWNKASASKGMIVTSKAVLKAWSSNPTPLPGQSGEHNYGFQFHYNPGTVSMNYFTSPNVDVTMMTSGTEKFNLAGVSGSQGSVSFQIILNRLFDFQYYNSFGQLTDKTRYAIAPKDSADEKMLYEKGTMYDVEYLLRTLMGTTMKSYLRGENTADMGWLPAIPVELHLGKSLRYLGTINSVSLNHIIFDERMVPIFSTLNIDFVRLPDYPELTGSGLSSQPTT</sequence>
<organism evidence="1">
    <name type="scientific">uncultured Caudovirales phage</name>
    <dbReference type="NCBI Taxonomy" id="2100421"/>
    <lineage>
        <taxon>Viruses</taxon>
        <taxon>Duplodnaviria</taxon>
        <taxon>Heunggongvirae</taxon>
        <taxon>Uroviricota</taxon>
        <taxon>Caudoviricetes</taxon>
        <taxon>Peduoviridae</taxon>
        <taxon>Maltschvirus</taxon>
        <taxon>Maltschvirus maltsch</taxon>
    </lineage>
</organism>
<gene>
    <name evidence="1" type="ORF">UFOVP110_60</name>
    <name evidence="2" type="ORF">UFOVP223_104</name>
</gene>
<evidence type="ECO:0000313" key="2">
    <source>
        <dbReference type="EMBL" id="CAB5219625.1"/>
    </source>
</evidence>
<dbReference type="EMBL" id="LR798276">
    <property type="protein sequence ID" value="CAB5219625.1"/>
    <property type="molecule type" value="Genomic_DNA"/>
</dbReference>
<evidence type="ECO:0000313" key="1">
    <source>
        <dbReference type="EMBL" id="CAB4128675.1"/>
    </source>
</evidence>
<protein>
    <submittedName>
        <fullName evidence="1">Uncharacterized protein</fullName>
    </submittedName>
</protein>
<accession>A0A6J5L4G1</accession>